<dbReference type="GO" id="GO:0008483">
    <property type="term" value="F:transaminase activity"/>
    <property type="evidence" value="ECO:0007669"/>
    <property type="project" value="UniProtKB-KW"/>
</dbReference>
<dbReference type="PANTHER" id="PTHR45688">
    <property type="match status" value="1"/>
</dbReference>
<feature type="domain" description="Aminoglycoside phosphotransferase" evidence="3">
    <location>
        <begin position="40"/>
        <end position="265"/>
    </location>
</feature>
<dbReference type="RefSeq" id="WP_201651927.1">
    <property type="nucleotide sequence ID" value="NZ_JAEQNC010000001.1"/>
</dbReference>
<evidence type="ECO:0000256" key="1">
    <source>
        <dbReference type="ARBA" id="ARBA00008954"/>
    </source>
</evidence>
<dbReference type="GO" id="GO:0030170">
    <property type="term" value="F:pyridoxal phosphate binding"/>
    <property type="evidence" value="ECO:0007669"/>
    <property type="project" value="InterPro"/>
</dbReference>
<dbReference type="InterPro" id="IPR015424">
    <property type="entry name" value="PyrdxlP-dep_Trfase"/>
</dbReference>
<evidence type="ECO:0000256" key="2">
    <source>
        <dbReference type="ARBA" id="ARBA00022898"/>
    </source>
</evidence>
<dbReference type="SUPFAM" id="SSF53383">
    <property type="entry name" value="PLP-dependent transferases"/>
    <property type="match status" value="1"/>
</dbReference>
<dbReference type="Pfam" id="PF01636">
    <property type="entry name" value="APH"/>
    <property type="match status" value="1"/>
</dbReference>
<dbReference type="Proteomes" id="UP000633219">
    <property type="component" value="Unassembled WGS sequence"/>
</dbReference>
<protein>
    <submittedName>
        <fullName evidence="4">Aminotransferase</fullName>
    </submittedName>
</protein>
<dbReference type="Gene3D" id="3.30.200.20">
    <property type="entry name" value="Phosphorylase Kinase, domain 1"/>
    <property type="match status" value="1"/>
</dbReference>
<evidence type="ECO:0000313" key="4">
    <source>
        <dbReference type="EMBL" id="MBL0370617.1"/>
    </source>
</evidence>
<reference evidence="4" key="1">
    <citation type="submission" date="2021-01" db="EMBL/GenBank/DDBJ databases">
        <title>Rhizobium sp. strain KVB221 16S ribosomal RNA gene Genome sequencing and assembly.</title>
        <authorList>
            <person name="Kang M."/>
        </authorList>
    </citation>
    <scope>NUCLEOTIDE SEQUENCE</scope>
    <source>
        <strain evidence="4">KVB221</strain>
    </source>
</reference>
<keyword evidence="5" id="KW-1185">Reference proteome</keyword>
<dbReference type="Gene3D" id="3.90.1200.10">
    <property type="match status" value="1"/>
</dbReference>
<evidence type="ECO:0000313" key="5">
    <source>
        <dbReference type="Proteomes" id="UP000633219"/>
    </source>
</evidence>
<dbReference type="CDD" id="cd00610">
    <property type="entry name" value="OAT_like"/>
    <property type="match status" value="1"/>
</dbReference>
<dbReference type="Gene3D" id="3.40.640.10">
    <property type="entry name" value="Type I PLP-dependent aspartate aminotransferase-like (Major domain)"/>
    <property type="match status" value="1"/>
</dbReference>
<organism evidence="4 5">
    <name type="scientific">Rhizobium setariae</name>
    <dbReference type="NCBI Taxonomy" id="2801340"/>
    <lineage>
        <taxon>Bacteria</taxon>
        <taxon>Pseudomonadati</taxon>
        <taxon>Pseudomonadota</taxon>
        <taxon>Alphaproteobacteria</taxon>
        <taxon>Hyphomicrobiales</taxon>
        <taxon>Rhizobiaceae</taxon>
        <taxon>Rhizobium/Agrobacterium group</taxon>
        <taxon>Rhizobium</taxon>
    </lineage>
</organism>
<dbReference type="EMBL" id="JAEQNC010000001">
    <property type="protein sequence ID" value="MBL0370617.1"/>
    <property type="molecule type" value="Genomic_DNA"/>
</dbReference>
<accession>A0A936YQC0</accession>
<keyword evidence="4" id="KW-0032">Aminotransferase</keyword>
<dbReference type="SUPFAM" id="SSF56112">
    <property type="entry name" value="Protein kinase-like (PK-like)"/>
    <property type="match status" value="1"/>
</dbReference>
<dbReference type="InterPro" id="IPR002575">
    <property type="entry name" value="Aminoglycoside_PTrfase"/>
</dbReference>
<dbReference type="InterPro" id="IPR011009">
    <property type="entry name" value="Kinase-like_dom_sf"/>
</dbReference>
<dbReference type="NCBIfam" id="NF004800">
    <property type="entry name" value="PRK06149.1"/>
    <property type="match status" value="1"/>
</dbReference>
<keyword evidence="4" id="KW-0808">Transferase</keyword>
<dbReference type="Pfam" id="PF00202">
    <property type="entry name" value="Aminotran_3"/>
    <property type="match status" value="1"/>
</dbReference>
<dbReference type="InterPro" id="IPR015421">
    <property type="entry name" value="PyrdxlP-dep_Trfase_major"/>
</dbReference>
<name>A0A936YQC0_9HYPH</name>
<dbReference type="PANTHER" id="PTHR45688:SF13">
    <property type="entry name" value="ALANINE--GLYOXYLATE AMINOTRANSFERASE 2-LIKE"/>
    <property type="match status" value="1"/>
</dbReference>
<proteinExistence type="inferred from homology"/>
<gene>
    <name evidence="4" type="ORF">JJB09_01125</name>
</gene>
<dbReference type="AlphaFoldDB" id="A0A936YQC0"/>
<sequence>MLEMSAFGRAELPRPNVTAADAARIFAEHYGLSGPIVELGSQQDRNFRVDTGSGRFVLKICHAEYSRLELEAQNAAMRHLTKTTAGPAVPQPVAAKDGSEILSLDINDQSCQVRLLSYLEGEPLTRRKFLPEATVAALGRVCGETARGLASFRHDGLNRQIQWDLRHAVAIADALMASVPDPGKRARVSAAMAAAETLVKPLSAGFRLQAIHQDITDDNVVAAADADGKLIPNGVIDFGDLMEGWLIADLAVCCASLLHHASGDPFFILPAVRAFHAAHPLNADEAEALWPLIIQRAGVLIASSEQQLELEPDNDYVLGNIEHERTIFEVATSVPLAVMQAAILDAVGINKTPALPSMHRLLPDIDPVAIRIVELGTLSPHLQNGNWHRPGIDQELLSDAAGEAGAALARYGEYRLTRTRHHSATPSATRALFIEMVLPAGTRIAAPFAGSVELAGSRFRLVAHDVVLLLDGVDTVLETGMKAAPGLDLAVVSDSGHLKIQLCMDPTVTPPEFVMPHQAAAWSSTCPSPSILLGADFDAPPLESDGLLETRHAHFAKPQKNYYKTPPQIERGFGAQMYAMDGRTYLDMVNNVAIAGHGHPRLSAAVGRQWSLLNTNSRFHYAAVADFSKRLADLAPEGLDTIFLVNSGSEAVDLALRLAWAHSGARNVISLLEAYHGWTVASDAVSTSIADNPLALTTRPAWVHPVTSPNTYRGPFRGADSAPGYIAAVEEALKNVDAKGEKLAGFICETVYGNSGGIPLPKGYLKEVYRQVHERGGVTIADEVQVGYGRLGHYFWGFEEQGVTPDIITIAKGMGNGHPLGAVITSRAIADSLEREGYFFSSAGGSPVSCAVGMTVLDIMRDEKLQENARDVGDHLKARLEAFGQRFPIVGAVHGMGLYLGLEFVRDRATLEPATIETAGICDRLLDLGVIMQPTGDHLNVLKIKPPLCLTKESADFFADMLAKVLDEGW</sequence>
<dbReference type="Gene3D" id="3.90.1150.10">
    <property type="entry name" value="Aspartate Aminotransferase, domain 1"/>
    <property type="match status" value="1"/>
</dbReference>
<dbReference type="InterPro" id="IPR005814">
    <property type="entry name" value="Aminotrans_3"/>
</dbReference>
<comment type="similarity">
    <text evidence="1">Belongs to the class-III pyridoxal-phosphate-dependent aminotransferase family.</text>
</comment>
<evidence type="ECO:0000259" key="3">
    <source>
        <dbReference type="Pfam" id="PF01636"/>
    </source>
</evidence>
<keyword evidence="2" id="KW-0663">Pyridoxal phosphate</keyword>
<comment type="caution">
    <text evidence="4">The sequence shown here is derived from an EMBL/GenBank/DDBJ whole genome shotgun (WGS) entry which is preliminary data.</text>
</comment>
<dbReference type="InterPro" id="IPR015422">
    <property type="entry name" value="PyrdxlP-dep_Trfase_small"/>
</dbReference>